<dbReference type="RefSeq" id="WP_200818133.1">
    <property type="nucleotide sequence ID" value="NZ_FCOJ02000024.1"/>
</dbReference>
<reference evidence="2" key="1">
    <citation type="submission" date="2016-01" db="EMBL/GenBank/DDBJ databases">
        <authorList>
            <person name="Peeters C."/>
        </authorList>
    </citation>
    <scope>NUCLEOTIDE SEQUENCE [LARGE SCALE GENOMIC DNA]</scope>
    <source>
        <strain evidence="2">LMG 29325</strain>
    </source>
</reference>
<organism evidence="2 3">
    <name type="scientific">Caballeronia glebae</name>
    <dbReference type="NCBI Taxonomy" id="1777143"/>
    <lineage>
        <taxon>Bacteria</taxon>
        <taxon>Pseudomonadati</taxon>
        <taxon>Pseudomonadota</taxon>
        <taxon>Betaproteobacteria</taxon>
        <taxon>Burkholderiales</taxon>
        <taxon>Burkholderiaceae</taxon>
        <taxon>Caballeronia</taxon>
    </lineage>
</organism>
<evidence type="ECO:0000256" key="1">
    <source>
        <dbReference type="SAM" id="MobiDB-lite"/>
    </source>
</evidence>
<comment type="caution">
    <text evidence="2">The sequence shown here is derived from an EMBL/GenBank/DDBJ whole genome shotgun (WGS) entry which is preliminary data.</text>
</comment>
<name>A0A158B6S1_9BURK</name>
<feature type="compositionally biased region" description="Basic and acidic residues" evidence="1">
    <location>
        <begin position="1"/>
        <end position="14"/>
    </location>
</feature>
<protein>
    <submittedName>
        <fullName evidence="2">Uncharacterized protein</fullName>
    </submittedName>
</protein>
<feature type="compositionally biased region" description="Basic and acidic residues" evidence="1">
    <location>
        <begin position="21"/>
        <end position="30"/>
    </location>
</feature>
<dbReference type="Proteomes" id="UP000054596">
    <property type="component" value="Unassembled WGS sequence"/>
</dbReference>
<evidence type="ECO:0000313" key="3">
    <source>
        <dbReference type="Proteomes" id="UP000054596"/>
    </source>
</evidence>
<dbReference type="EMBL" id="FCOJ02000024">
    <property type="protein sequence ID" value="SAK65446.1"/>
    <property type="molecule type" value="Genomic_DNA"/>
</dbReference>
<proteinExistence type="predicted"/>
<dbReference type="STRING" id="1777143.AWB82_03574"/>
<feature type="region of interest" description="Disordered" evidence="1">
    <location>
        <begin position="1"/>
        <end position="36"/>
    </location>
</feature>
<dbReference type="AlphaFoldDB" id="A0A158B6S1"/>
<evidence type="ECO:0000313" key="2">
    <source>
        <dbReference type="EMBL" id="SAK65446.1"/>
    </source>
</evidence>
<accession>A0A158B6S1</accession>
<keyword evidence="3" id="KW-1185">Reference proteome</keyword>
<sequence length="54" mass="6343">MRFADMFKRPKRDATVAPGDAEPHHEEHAKSVQKQARKLWDVVGRNRHKGAKWH</sequence>
<gene>
    <name evidence="2" type="ORF">AWB82_03574</name>
</gene>